<dbReference type="AlphaFoldDB" id="A0A7J5A7C0"/>
<dbReference type="OrthoDB" id="9816036at2"/>
<reference evidence="2 3" key="1">
    <citation type="submission" date="2019-09" db="EMBL/GenBank/DDBJ databases">
        <authorList>
            <person name="Cao W.R."/>
        </authorList>
    </citation>
    <scope>NUCLEOTIDE SEQUENCE [LARGE SCALE GENOMIC DNA]</scope>
    <source>
        <strain evidence="3">a4</strain>
    </source>
</reference>
<dbReference type="InterPro" id="IPR014966">
    <property type="entry name" value="FRG-dom"/>
</dbReference>
<protein>
    <submittedName>
        <fullName evidence="2">FRG domain-containing protein</fullName>
    </submittedName>
</protein>
<organism evidence="2 3">
    <name type="scientific">Tenacibaculum aiptasiae</name>
    <dbReference type="NCBI Taxonomy" id="426481"/>
    <lineage>
        <taxon>Bacteria</taxon>
        <taxon>Pseudomonadati</taxon>
        <taxon>Bacteroidota</taxon>
        <taxon>Flavobacteriia</taxon>
        <taxon>Flavobacteriales</taxon>
        <taxon>Flavobacteriaceae</taxon>
        <taxon>Tenacibaculum</taxon>
    </lineage>
</organism>
<dbReference type="Proteomes" id="UP000467305">
    <property type="component" value="Unassembled WGS sequence"/>
</dbReference>
<gene>
    <name evidence="2" type="ORF">F7018_16645</name>
</gene>
<evidence type="ECO:0000259" key="1">
    <source>
        <dbReference type="SMART" id="SM00901"/>
    </source>
</evidence>
<name>A0A7J5A7C0_9FLAO</name>
<evidence type="ECO:0000313" key="2">
    <source>
        <dbReference type="EMBL" id="KAB1153462.1"/>
    </source>
</evidence>
<dbReference type="Pfam" id="PF08867">
    <property type="entry name" value="FRG"/>
    <property type="match status" value="1"/>
</dbReference>
<sequence>MTEVKIAKFEELLKEFEREKENQNFVFRGHSNSEYELKTSLGRCDSFYGRTTQQLEKRLLKLFKESSLPYLEHRPSSELEWLAVAQHFGLPTRLLDWSYNPLVATYFAVEDNPDTDGALFLLSGCSTIQNPDTFKIESLNKVKKYRPPYISSRIQNQSGLFTVHNNPEEVFTHEKMKKVIIPKEVKRDIKRTLFKYGINQRMIYPGLEGIAKDLKWLETSIY</sequence>
<comment type="caution">
    <text evidence="2">The sequence shown here is derived from an EMBL/GenBank/DDBJ whole genome shotgun (WGS) entry which is preliminary data.</text>
</comment>
<accession>A0A7J5A7C0</accession>
<feature type="domain" description="FRG" evidence="1">
    <location>
        <begin position="21"/>
        <end position="120"/>
    </location>
</feature>
<dbReference type="SMART" id="SM00901">
    <property type="entry name" value="FRG"/>
    <property type="match status" value="1"/>
</dbReference>
<keyword evidence="3" id="KW-1185">Reference proteome</keyword>
<proteinExistence type="predicted"/>
<dbReference type="RefSeq" id="WP_150901235.1">
    <property type="nucleotide sequence ID" value="NZ_CBDCSN010000003.1"/>
</dbReference>
<evidence type="ECO:0000313" key="3">
    <source>
        <dbReference type="Proteomes" id="UP000467305"/>
    </source>
</evidence>
<dbReference type="EMBL" id="WAAU01000034">
    <property type="protein sequence ID" value="KAB1153462.1"/>
    <property type="molecule type" value="Genomic_DNA"/>
</dbReference>